<proteinExistence type="predicted"/>
<reference evidence="1 2" key="4">
    <citation type="journal article" date="2011" name="BMC Genomics">
        <title>RNA-Seq improves annotation of protein-coding genes in the cucumber genome.</title>
        <authorList>
            <person name="Li Z."/>
            <person name="Zhang Z."/>
            <person name="Yan P."/>
            <person name="Huang S."/>
            <person name="Fei Z."/>
            <person name="Lin K."/>
        </authorList>
    </citation>
    <scope>NUCLEOTIDE SEQUENCE [LARGE SCALE GENOMIC DNA]</scope>
    <source>
        <strain evidence="2">cv. 9930</strain>
    </source>
</reference>
<accession>A0A0A0KC93</accession>
<reference evidence="1 2" key="2">
    <citation type="journal article" date="2009" name="PLoS ONE">
        <title>An integrated genetic and cytogenetic map of the cucumber genome.</title>
        <authorList>
            <person name="Ren Y."/>
            <person name="Zhang Z."/>
            <person name="Liu J."/>
            <person name="Staub J.E."/>
            <person name="Han Y."/>
            <person name="Cheng Z."/>
            <person name="Li X."/>
            <person name="Lu J."/>
            <person name="Miao H."/>
            <person name="Kang H."/>
            <person name="Xie B."/>
            <person name="Gu X."/>
            <person name="Wang X."/>
            <person name="Du Y."/>
            <person name="Jin W."/>
            <person name="Huang S."/>
        </authorList>
    </citation>
    <scope>NUCLEOTIDE SEQUENCE [LARGE SCALE GENOMIC DNA]</scope>
    <source>
        <strain evidence="2">cv. 9930</strain>
    </source>
</reference>
<keyword evidence="2" id="KW-1185">Reference proteome</keyword>
<dbReference type="AlphaFoldDB" id="A0A0A0KC93"/>
<dbReference type="Proteomes" id="UP000029981">
    <property type="component" value="Chromosome 7"/>
</dbReference>
<evidence type="ECO:0000313" key="2">
    <source>
        <dbReference type="Proteomes" id="UP000029981"/>
    </source>
</evidence>
<dbReference type="EMBL" id="CM002928">
    <property type="protein sequence ID" value="KGN45411.1"/>
    <property type="molecule type" value="Genomic_DNA"/>
</dbReference>
<organism evidence="1 2">
    <name type="scientific">Cucumis sativus</name>
    <name type="common">Cucumber</name>
    <dbReference type="NCBI Taxonomy" id="3659"/>
    <lineage>
        <taxon>Eukaryota</taxon>
        <taxon>Viridiplantae</taxon>
        <taxon>Streptophyta</taxon>
        <taxon>Embryophyta</taxon>
        <taxon>Tracheophyta</taxon>
        <taxon>Spermatophyta</taxon>
        <taxon>Magnoliopsida</taxon>
        <taxon>eudicotyledons</taxon>
        <taxon>Gunneridae</taxon>
        <taxon>Pentapetalae</taxon>
        <taxon>rosids</taxon>
        <taxon>fabids</taxon>
        <taxon>Cucurbitales</taxon>
        <taxon>Cucurbitaceae</taxon>
        <taxon>Benincaseae</taxon>
        <taxon>Cucumis</taxon>
    </lineage>
</organism>
<gene>
    <name evidence="1" type="ORF">Csa_7G447730</name>
</gene>
<reference evidence="1 2" key="1">
    <citation type="journal article" date="2009" name="Nat. Genet.">
        <title>The genome of the cucumber, Cucumis sativus L.</title>
        <authorList>
            <person name="Huang S."/>
            <person name="Li R."/>
            <person name="Zhang Z."/>
            <person name="Li L."/>
            <person name="Gu X."/>
            <person name="Fan W."/>
            <person name="Lucas W.J."/>
            <person name="Wang X."/>
            <person name="Xie B."/>
            <person name="Ni P."/>
            <person name="Ren Y."/>
            <person name="Zhu H."/>
            <person name="Li J."/>
            <person name="Lin K."/>
            <person name="Jin W."/>
            <person name="Fei Z."/>
            <person name="Li G."/>
            <person name="Staub J."/>
            <person name="Kilian A."/>
            <person name="van der Vossen E.A."/>
            <person name="Wu Y."/>
            <person name="Guo J."/>
            <person name="He J."/>
            <person name="Jia Z."/>
            <person name="Ren Y."/>
            <person name="Tian G."/>
            <person name="Lu Y."/>
            <person name="Ruan J."/>
            <person name="Qian W."/>
            <person name="Wang M."/>
            <person name="Huang Q."/>
            <person name="Li B."/>
            <person name="Xuan Z."/>
            <person name="Cao J."/>
            <person name="Asan"/>
            <person name="Wu Z."/>
            <person name="Zhang J."/>
            <person name="Cai Q."/>
            <person name="Bai Y."/>
            <person name="Zhao B."/>
            <person name="Han Y."/>
            <person name="Li Y."/>
            <person name="Li X."/>
            <person name="Wang S."/>
            <person name="Shi Q."/>
            <person name="Liu S."/>
            <person name="Cho W.K."/>
            <person name="Kim J.Y."/>
            <person name="Xu Y."/>
            <person name="Heller-Uszynska K."/>
            <person name="Miao H."/>
            <person name="Cheng Z."/>
            <person name="Zhang S."/>
            <person name="Wu J."/>
            <person name="Yang Y."/>
            <person name="Kang H."/>
            <person name="Li M."/>
            <person name="Liang H."/>
            <person name="Ren X."/>
            <person name="Shi Z."/>
            <person name="Wen M."/>
            <person name="Jian M."/>
            <person name="Yang H."/>
            <person name="Zhang G."/>
            <person name="Yang Z."/>
            <person name="Chen R."/>
            <person name="Liu S."/>
            <person name="Li J."/>
            <person name="Ma L."/>
            <person name="Liu H."/>
            <person name="Zhou Y."/>
            <person name="Zhao J."/>
            <person name="Fang X."/>
            <person name="Li G."/>
            <person name="Fang L."/>
            <person name="Li Y."/>
            <person name="Liu D."/>
            <person name="Zheng H."/>
            <person name="Zhang Y."/>
            <person name="Qin N."/>
            <person name="Li Z."/>
            <person name="Yang G."/>
            <person name="Yang S."/>
            <person name="Bolund L."/>
            <person name="Kristiansen K."/>
            <person name="Zheng H."/>
            <person name="Li S."/>
            <person name="Zhang X."/>
            <person name="Yang H."/>
            <person name="Wang J."/>
            <person name="Sun R."/>
            <person name="Zhang B."/>
            <person name="Jiang S."/>
            <person name="Wang J."/>
            <person name="Du Y."/>
            <person name="Li S."/>
        </authorList>
    </citation>
    <scope>NUCLEOTIDE SEQUENCE [LARGE SCALE GENOMIC DNA]</scope>
    <source>
        <strain evidence="2">cv. 9930</strain>
    </source>
</reference>
<evidence type="ECO:0000313" key="1">
    <source>
        <dbReference type="EMBL" id="KGN45411.1"/>
    </source>
</evidence>
<name>A0A0A0KC93_CUCSA</name>
<reference evidence="1 2" key="3">
    <citation type="journal article" date="2010" name="BMC Genomics">
        <title>Transcriptome sequencing and comparative analysis of cucumber flowers with different sex types.</title>
        <authorList>
            <person name="Guo S."/>
            <person name="Zheng Y."/>
            <person name="Joung J.G."/>
            <person name="Liu S."/>
            <person name="Zhang Z."/>
            <person name="Crasta O.R."/>
            <person name="Sobral B.W."/>
            <person name="Xu Y."/>
            <person name="Huang S."/>
            <person name="Fei Z."/>
        </authorList>
    </citation>
    <scope>NUCLEOTIDE SEQUENCE [LARGE SCALE GENOMIC DNA]</scope>
    <source>
        <strain evidence="2">cv. 9930</strain>
    </source>
</reference>
<dbReference type="Gramene" id="KGN45411">
    <property type="protein sequence ID" value="KGN45411"/>
    <property type="gene ID" value="Csa_7G447730"/>
</dbReference>
<protein>
    <submittedName>
        <fullName evidence="1">Uncharacterized protein</fullName>
    </submittedName>
</protein>
<sequence length="109" mass="12562">MGSFNLEHQTLAASPSQRRWKPTGTLATVFNSRQYLRRVCGRSIYSCLSDHPLVHPNRRLGSPFVVVFGDIVRWLCSRLKSVRGCSAGLWQRSVFCEGMEMKMGREWRE</sequence>